<dbReference type="Pfam" id="PF01252">
    <property type="entry name" value="Peptidase_A8"/>
    <property type="match status" value="1"/>
</dbReference>
<organism evidence="12 13">
    <name type="scientific">Nocardioides flavescens</name>
    <dbReference type="NCBI Taxonomy" id="2691959"/>
    <lineage>
        <taxon>Bacteria</taxon>
        <taxon>Bacillati</taxon>
        <taxon>Actinomycetota</taxon>
        <taxon>Actinomycetes</taxon>
        <taxon>Propionibacteriales</taxon>
        <taxon>Nocardioidaceae</taxon>
        <taxon>Nocardioides</taxon>
    </lineage>
</organism>
<keyword evidence="3 9" id="KW-0645">Protease</keyword>
<evidence type="ECO:0000256" key="10">
    <source>
        <dbReference type="RuleBase" id="RU004181"/>
    </source>
</evidence>
<keyword evidence="6 9" id="KW-0378">Hydrolase</keyword>
<feature type="active site" evidence="9">
    <location>
        <position position="156"/>
    </location>
</feature>
<evidence type="ECO:0000256" key="6">
    <source>
        <dbReference type="ARBA" id="ARBA00022801"/>
    </source>
</evidence>
<feature type="active site" evidence="9">
    <location>
        <position position="142"/>
    </location>
</feature>
<feature type="transmembrane region" description="Helical" evidence="9">
    <location>
        <begin position="150"/>
        <end position="171"/>
    </location>
</feature>
<dbReference type="PANTHER" id="PTHR33695">
    <property type="entry name" value="LIPOPROTEIN SIGNAL PEPTIDASE"/>
    <property type="match status" value="1"/>
</dbReference>
<keyword evidence="5 9" id="KW-0064">Aspartyl protease</keyword>
<dbReference type="AlphaFoldDB" id="A0A6L7EYV3"/>
<keyword evidence="7 9" id="KW-1133">Transmembrane helix</keyword>
<comment type="pathway">
    <text evidence="9">Protein modification; lipoprotein biosynthesis (signal peptide cleavage).</text>
</comment>
<evidence type="ECO:0000313" key="13">
    <source>
        <dbReference type="Proteomes" id="UP000473325"/>
    </source>
</evidence>
<reference evidence="12 13" key="1">
    <citation type="submission" date="2019-12" db="EMBL/GenBank/DDBJ databases">
        <authorList>
            <person name="Kun Z."/>
        </authorList>
    </citation>
    <scope>NUCLEOTIDE SEQUENCE [LARGE SCALE GENOMIC DNA]</scope>
    <source>
        <strain evidence="12 13">YIM 123512</strain>
    </source>
</reference>
<keyword evidence="13" id="KW-1185">Reference proteome</keyword>
<dbReference type="GO" id="GO:0005886">
    <property type="term" value="C:plasma membrane"/>
    <property type="evidence" value="ECO:0007669"/>
    <property type="project" value="UniProtKB-SubCell"/>
</dbReference>
<dbReference type="Proteomes" id="UP000473325">
    <property type="component" value="Unassembled WGS sequence"/>
</dbReference>
<keyword evidence="4 9" id="KW-0812">Transmembrane</keyword>
<keyword evidence="8 9" id="KW-0472">Membrane</keyword>
<evidence type="ECO:0000256" key="8">
    <source>
        <dbReference type="ARBA" id="ARBA00023136"/>
    </source>
</evidence>
<gene>
    <name evidence="9 12" type="primary">lspA</name>
    <name evidence="12" type="ORF">GRQ65_14960</name>
</gene>
<dbReference type="HAMAP" id="MF_00161">
    <property type="entry name" value="LspA"/>
    <property type="match status" value="1"/>
</dbReference>
<dbReference type="UniPathway" id="UPA00665"/>
<protein>
    <recommendedName>
        <fullName evidence="9">Lipoprotein signal peptidase</fullName>
        <ecNumber evidence="9">3.4.23.36</ecNumber>
    </recommendedName>
    <alternativeName>
        <fullName evidence="9">Prolipoprotein signal peptidase</fullName>
    </alternativeName>
    <alternativeName>
        <fullName evidence="9">Signal peptidase II</fullName>
        <shortName evidence="9">SPase II</shortName>
    </alternativeName>
</protein>
<comment type="catalytic activity">
    <reaction evidence="9">
        <text>Release of signal peptides from bacterial membrane prolipoproteins. Hydrolyzes -Xaa-Yaa-Zaa-|-(S,diacylglyceryl)Cys-, in which Xaa is hydrophobic (preferably Leu), and Yaa (Ala or Ser) and Zaa (Gly or Ala) have small, neutral side chains.</text>
        <dbReference type="EC" id="3.4.23.36"/>
    </reaction>
</comment>
<evidence type="ECO:0000256" key="5">
    <source>
        <dbReference type="ARBA" id="ARBA00022750"/>
    </source>
</evidence>
<comment type="function">
    <text evidence="9">This protein specifically catalyzes the removal of signal peptides from prolipoproteins.</text>
</comment>
<name>A0A6L7EYV3_9ACTN</name>
<comment type="similarity">
    <text evidence="1 9 10">Belongs to the peptidase A8 family.</text>
</comment>
<dbReference type="NCBIfam" id="TIGR00077">
    <property type="entry name" value="lspA"/>
    <property type="match status" value="1"/>
</dbReference>
<dbReference type="GO" id="GO:0006508">
    <property type="term" value="P:proteolysis"/>
    <property type="evidence" value="ECO:0007669"/>
    <property type="project" value="UniProtKB-KW"/>
</dbReference>
<comment type="caution">
    <text evidence="9">Lacks conserved residue(s) required for the propagation of feature annotation.</text>
</comment>
<comment type="caution">
    <text evidence="12">The sequence shown here is derived from an EMBL/GenBank/DDBJ whole genome shotgun (WGS) entry which is preliminary data.</text>
</comment>
<dbReference type="PRINTS" id="PR00781">
    <property type="entry name" value="LIPOSIGPTASE"/>
</dbReference>
<comment type="subcellular location">
    <subcellularLocation>
        <location evidence="9">Cell membrane</location>
        <topology evidence="9">Multi-pass membrane protein</topology>
    </subcellularLocation>
</comment>
<dbReference type="GO" id="GO:0004190">
    <property type="term" value="F:aspartic-type endopeptidase activity"/>
    <property type="evidence" value="ECO:0007669"/>
    <property type="project" value="UniProtKB-UniRule"/>
</dbReference>
<evidence type="ECO:0000313" key="12">
    <source>
        <dbReference type="EMBL" id="MXG90848.1"/>
    </source>
</evidence>
<feature type="region of interest" description="Disordered" evidence="11">
    <location>
        <begin position="179"/>
        <end position="208"/>
    </location>
</feature>
<evidence type="ECO:0000256" key="2">
    <source>
        <dbReference type="ARBA" id="ARBA00022475"/>
    </source>
</evidence>
<evidence type="ECO:0000256" key="9">
    <source>
        <dbReference type="HAMAP-Rule" id="MF_00161"/>
    </source>
</evidence>
<dbReference type="EC" id="3.4.23.36" evidence="9"/>
<dbReference type="RefSeq" id="WP_160878781.1">
    <property type="nucleotide sequence ID" value="NZ_WUEK01000009.1"/>
</dbReference>
<keyword evidence="2 9" id="KW-1003">Cell membrane</keyword>
<feature type="compositionally biased region" description="Basic and acidic residues" evidence="11">
    <location>
        <begin position="192"/>
        <end position="208"/>
    </location>
</feature>
<feature type="transmembrane region" description="Helical" evidence="9">
    <location>
        <begin position="82"/>
        <end position="102"/>
    </location>
</feature>
<evidence type="ECO:0000256" key="3">
    <source>
        <dbReference type="ARBA" id="ARBA00022670"/>
    </source>
</evidence>
<feature type="transmembrane region" description="Helical" evidence="9">
    <location>
        <begin position="109"/>
        <end position="130"/>
    </location>
</feature>
<sequence>MQAARGTSLSPGDSDPQPPALPAKRARLLIAAVFLLAYAVDQVTKVLAVRHLTGEPDRELIGQVLQLRLIRNPGAAFSAGTAYTEILSCVAIVAVVVVVWLARRVRSTLWAVGFGLLLAGIAGNLTDRLLREPGPLRGHVVDFLMLPNWPIFNVADICINAAAVAIVLQAFRGVHLDGTRQSDADDGTEGGDGERDDAHQPATEGERS</sequence>
<proteinExistence type="inferred from homology"/>
<dbReference type="InterPro" id="IPR001872">
    <property type="entry name" value="Peptidase_A8"/>
</dbReference>
<accession>A0A6L7EYV3</accession>
<evidence type="ECO:0000256" key="4">
    <source>
        <dbReference type="ARBA" id="ARBA00022692"/>
    </source>
</evidence>
<evidence type="ECO:0000256" key="1">
    <source>
        <dbReference type="ARBA" id="ARBA00006139"/>
    </source>
</evidence>
<dbReference type="EMBL" id="WUEK01000009">
    <property type="protein sequence ID" value="MXG90848.1"/>
    <property type="molecule type" value="Genomic_DNA"/>
</dbReference>
<evidence type="ECO:0000256" key="11">
    <source>
        <dbReference type="SAM" id="MobiDB-lite"/>
    </source>
</evidence>
<evidence type="ECO:0000256" key="7">
    <source>
        <dbReference type="ARBA" id="ARBA00022989"/>
    </source>
</evidence>
<dbReference type="PANTHER" id="PTHR33695:SF1">
    <property type="entry name" value="LIPOPROTEIN SIGNAL PEPTIDASE"/>
    <property type="match status" value="1"/>
</dbReference>